<dbReference type="PANTHER" id="PTHR33116">
    <property type="entry name" value="REVERSE TRANSCRIPTASE ZINC-BINDING DOMAIN-CONTAINING PROTEIN-RELATED-RELATED"/>
    <property type="match status" value="1"/>
</dbReference>
<evidence type="ECO:0000313" key="2">
    <source>
        <dbReference type="Proteomes" id="UP001174677"/>
    </source>
</evidence>
<evidence type="ECO:0000313" key="1">
    <source>
        <dbReference type="EMBL" id="KAJ9178447.1"/>
    </source>
</evidence>
<keyword evidence="2" id="KW-1185">Reference proteome</keyword>
<gene>
    <name evidence="1" type="ORF">P3X46_010327</name>
</gene>
<evidence type="ECO:0008006" key="3">
    <source>
        <dbReference type="Google" id="ProtNLM"/>
    </source>
</evidence>
<dbReference type="Proteomes" id="UP001174677">
    <property type="component" value="Chromosome 6"/>
</dbReference>
<comment type="caution">
    <text evidence="1">The sequence shown here is derived from an EMBL/GenBank/DDBJ whole genome shotgun (WGS) entry which is preliminary data.</text>
</comment>
<dbReference type="EMBL" id="JARPOI010000006">
    <property type="protein sequence ID" value="KAJ9178447.1"/>
    <property type="molecule type" value="Genomic_DNA"/>
</dbReference>
<name>A0ABQ9MDY5_HEVBR</name>
<organism evidence="1 2">
    <name type="scientific">Hevea brasiliensis</name>
    <name type="common">Para rubber tree</name>
    <name type="synonym">Siphonia brasiliensis</name>
    <dbReference type="NCBI Taxonomy" id="3981"/>
    <lineage>
        <taxon>Eukaryota</taxon>
        <taxon>Viridiplantae</taxon>
        <taxon>Streptophyta</taxon>
        <taxon>Embryophyta</taxon>
        <taxon>Tracheophyta</taxon>
        <taxon>Spermatophyta</taxon>
        <taxon>Magnoliopsida</taxon>
        <taxon>eudicotyledons</taxon>
        <taxon>Gunneridae</taxon>
        <taxon>Pentapetalae</taxon>
        <taxon>rosids</taxon>
        <taxon>fabids</taxon>
        <taxon>Malpighiales</taxon>
        <taxon>Euphorbiaceae</taxon>
        <taxon>Crotonoideae</taxon>
        <taxon>Micrandreae</taxon>
        <taxon>Hevea</taxon>
    </lineage>
</organism>
<dbReference type="PANTHER" id="PTHR33116:SF86">
    <property type="entry name" value="REVERSE TRANSCRIPTASE DOMAIN-CONTAINING PROTEIN"/>
    <property type="match status" value="1"/>
</dbReference>
<protein>
    <recommendedName>
        <fullName evidence="3">Reverse transcriptase domain-containing protein</fullName>
    </recommendedName>
</protein>
<proteinExistence type="predicted"/>
<reference evidence="1" key="1">
    <citation type="journal article" date="2023" name="Plant Biotechnol. J.">
        <title>Chromosome-level wild Hevea brasiliensis genome provides new tools for genomic-assisted breeding and valuable loci to elevate rubber yield.</title>
        <authorList>
            <person name="Cheng H."/>
            <person name="Song X."/>
            <person name="Hu Y."/>
            <person name="Wu T."/>
            <person name="Yang Q."/>
            <person name="An Z."/>
            <person name="Feng S."/>
            <person name="Deng Z."/>
            <person name="Wu W."/>
            <person name="Zeng X."/>
            <person name="Tu M."/>
            <person name="Wang X."/>
            <person name="Huang H."/>
        </authorList>
    </citation>
    <scope>NUCLEOTIDE SEQUENCE</scope>
    <source>
        <strain evidence="1">MT/VB/25A 57/8</strain>
    </source>
</reference>
<accession>A0ABQ9MDY5</accession>
<sequence length="163" mass="18481">MIKVLSIYGQSISWRGPIITHLLFADDSIIFSKVTPHETLLIDQIMKHYDKINCQVINLDKSLLAFNWNTPPNVQAHIAAILNIKNTLSCDKFVRLPSSFSRSKKDAFVLIKERIQNKTIEWKEKMLSQGGKEMLIKAVTQAIPVCAMSCFRLSSSLCKDINS</sequence>